<reference evidence="1 2" key="1">
    <citation type="submission" date="2021-06" db="EMBL/GenBank/DDBJ databases">
        <title>Caerostris extrusa draft genome.</title>
        <authorList>
            <person name="Kono N."/>
            <person name="Arakawa K."/>
        </authorList>
    </citation>
    <scope>NUCLEOTIDE SEQUENCE [LARGE SCALE GENOMIC DNA]</scope>
</reference>
<evidence type="ECO:0000313" key="1">
    <source>
        <dbReference type="EMBL" id="GIY19544.1"/>
    </source>
</evidence>
<accession>A0AAV4REV4</accession>
<sequence length="67" mass="7374">MDASFKITKVNPVSRRQFSVKEACQPTSSSTHRISTWILFSQKSPPPKLPPFGRCISGPAEHTGNGF</sequence>
<name>A0AAV4REV4_CAEEX</name>
<dbReference type="AlphaFoldDB" id="A0AAV4REV4"/>
<evidence type="ECO:0000313" key="2">
    <source>
        <dbReference type="Proteomes" id="UP001054945"/>
    </source>
</evidence>
<proteinExistence type="predicted"/>
<gene>
    <name evidence="1" type="ORF">CEXT_314371</name>
</gene>
<dbReference type="Proteomes" id="UP001054945">
    <property type="component" value="Unassembled WGS sequence"/>
</dbReference>
<dbReference type="EMBL" id="BPLR01007771">
    <property type="protein sequence ID" value="GIY19544.1"/>
    <property type="molecule type" value="Genomic_DNA"/>
</dbReference>
<keyword evidence="2" id="KW-1185">Reference proteome</keyword>
<organism evidence="1 2">
    <name type="scientific">Caerostris extrusa</name>
    <name type="common">Bark spider</name>
    <name type="synonym">Caerostris bankana</name>
    <dbReference type="NCBI Taxonomy" id="172846"/>
    <lineage>
        <taxon>Eukaryota</taxon>
        <taxon>Metazoa</taxon>
        <taxon>Ecdysozoa</taxon>
        <taxon>Arthropoda</taxon>
        <taxon>Chelicerata</taxon>
        <taxon>Arachnida</taxon>
        <taxon>Araneae</taxon>
        <taxon>Araneomorphae</taxon>
        <taxon>Entelegynae</taxon>
        <taxon>Araneoidea</taxon>
        <taxon>Araneidae</taxon>
        <taxon>Caerostris</taxon>
    </lineage>
</organism>
<protein>
    <submittedName>
        <fullName evidence="1">Uncharacterized protein</fullName>
    </submittedName>
</protein>
<comment type="caution">
    <text evidence="1">The sequence shown here is derived from an EMBL/GenBank/DDBJ whole genome shotgun (WGS) entry which is preliminary data.</text>
</comment>